<keyword evidence="1" id="KW-1133">Transmembrane helix</keyword>
<accession>A0A558GG25</accession>
<dbReference type="Proteomes" id="UP000320531">
    <property type="component" value="Unassembled WGS sequence"/>
</dbReference>
<dbReference type="EMBL" id="VMTY01000068">
    <property type="protein sequence ID" value="TVU55832.1"/>
    <property type="molecule type" value="Genomic_DNA"/>
</dbReference>
<keyword evidence="1" id="KW-0472">Membrane</keyword>
<protein>
    <submittedName>
        <fullName evidence="2">Uncharacterized protein</fullName>
    </submittedName>
</protein>
<sequence>MLALIIGGGIFLYLLCWFTMPRFGTQTSPAQAIFTPKERLSPVVLRDRSTGWLLLIGLLIFFPSVTLGTDPRAVLAPLAGIFTGFVAWWLLHQRTPTPPPSLGVHYK</sequence>
<comment type="caution">
    <text evidence="2">The sequence shown here is derived from an EMBL/GenBank/DDBJ whole genome shotgun (WGS) entry which is preliminary data.</text>
</comment>
<evidence type="ECO:0000313" key="2">
    <source>
        <dbReference type="EMBL" id="TVU55832.1"/>
    </source>
</evidence>
<reference evidence="2 3" key="1">
    <citation type="submission" date="2019-07" db="EMBL/GenBank/DDBJ databases">
        <title>Draft genome of C. aurimucosum strain 14-2523.</title>
        <authorList>
            <person name="Pacheco L.G.C."/>
            <person name="Aguiar E.R.G.R."/>
            <person name="Navas J."/>
            <person name="Santos C.S."/>
            <person name="Rocha D.J.P.G."/>
        </authorList>
    </citation>
    <scope>NUCLEOTIDE SEQUENCE [LARGE SCALE GENOMIC DNA]</scope>
    <source>
        <strain evidence="2 3">14-2523</strain>
    </source>
</reference>
<evidence type="ECO:0000313" key="3">
    <source>
        <dbReference type="Proteomes" id="UP000320531"/>
    </source>
</evidence>
<proteinExistence type="predicted"/>
<keyword evidence="1" id="KW-0812">Transmembrane</keyword>
<gene>
    <name evidence="2" type="ORF">FQK23_11985</name>
</gene>
<feature type="transmembrane region" description="Helical" evidence="1">
    <location>
        <begin position="74"/>
        <end position="91"/>
    </location>
</feature>
<dbReference type="AlphaFoldDB" id="A0A558GG25"/>
<organism evidence="2 3">
    <name type="scientific">Corynebacterium aurimucosum</name>
    <dbReference type="NCBI Taxonomy" id="169292"/>
    <lineage>
        <taxon>Bacteria</taxon>
        <taxon>Bacillati</taxon>
        <taxon>Actinomycetota</taxon>
        <taxon>Actinomycetes</taxon>
        <taxon>Mycobacteriales</taxon>
        <taxon>Corynebacteriaceae</taxon>
        <taxon>Corynebacterium</taxon>
    </lineage>
</organism>
<evidence type="ECO:0000256" key="1">
    <source>
        <dbReference type="SAM" id="Phobius"/>
    </source>
</evidence>
<name>A0A558GG25_9CORY</name>
<feature type="transmembrane region" description="Helical" evidence="1">
    <location>
        <begin position="48"/>
        <end position="67"/>
    </location>
</feature>